<reference evidence="2" key="1">
    <citation type="submission" date="2021-01" db="EMBL/GenBank/DDBJ databases">
        <authorList>
            <person name="Corre E."/>
            <person name="Pelletier E."/>
            <person name="Niang G."/>
            <person name="Scheremetjew M."/>
            <person name="Finn R."/>
            <person name="Kale V."/>
            <person name="Holt S."/>
            <person name="Cochrane G."/>
            <person name="Meng A."/>
            <person name="Brown T."/>
            <person name="Cohen L."/>
        </authorList>
    </citation>
    <scope>NUCLEOTIDE SEQUENCE</scope>
    <source>
        <strain evidence="2">CCMP2058</strain>
    </source>
</reference>
<feature type="compositionally biased region" description="Acidic residues" evidence="1">
    <location>
        <begin position="222"/>
        <end position="233"/>
    </location>
</feature>
<organism evidence="2">
    <name type="scientific">Amorphochlora amoebiformis</name>
    <dbReference type="NCBI Taxonomy" id="1561963"/>
    <lineage>
        <taxon>Eukaryota</taxon>
        <taxon>Sar</taxon>
        <taxon>Rhizaria</taxon>
        <taxon>Cercozoa</taxon>
        <taxon>Chlorarachniophyceae</taxon>
        <taxon>Amorphochlora</taxon>
    </lineage>
</organism>
<sequence length="233" mass="25882">MQNPQSIDDFGDPASFDPFNSSPEVTDENVAPTSLAPLDSGDDSKDLKTKKSKKKKKKRKTRRIEEKKDEKTGEPLAAMPSRISGPRGDPRDDLPPLEAYEGFLPPPPPPEAALVTNTSGGMAMDSLIVGRVLPFDRKAYLHSLQKRLDEICPKMNAPTKMKAGSGPKVEKGTQISNFASMAGRMEERADEDEKNENENRGEDWDLEAREAEMRMPFFSHLDEEEEDGGEDCD</sequence>
<feature type="compositionally biased region" description="Basic and acidic residues" evidence="1">
    <location>
        <begin position="196"/>
        <end position="213"/>
    </location>
</feature>
<gene>
    <name evidence="2" type="ORF">LAMO00422_LOCUS7049</name>
</gene>
<evidence type="ECO:0000313" key="2">
    <source>
        <dbReference type="EMBL" id="CAD8443045.1"/>
    </source>
</evidence>
<accession>A0A7S0D409</accession>
<name>A0A7S0D409_9EUKA</name>
<feature type="region of interest" description="Disordered" evidence="1">
    <location>
        <begin position="1"/>
        <end position="117"/>
    </location>
</feature>
<dbReference type="AlphaFoldDB" id="A0A7S0D409"/>
<evidence type="ECO:0000256" key="1">
    <source>
        <dbReference type="SAM" id="MobiDB-lite"/>
    </source>
</evidence>
<feature type="region of interest" description="Disordered" evidence="1">
    <location>
        <begin position="183"/>
        <end position="233"/>
    </location>
</feature>
<feature type="compositionally biased region" description="Basic and acidic residues" evidence="1">
    <location>
        <begin position="63"/>
        <end position="73"/>
    </location>
</feature>
<feature type="compositionally biased region" description="Basic residues" evidence="1">
    <location>
        <begin position="50"/>
        <end position="62"/>
    </location>
</feature>
<protein>
    <submittedName>
        <fullName evidence="2">Uncharacterized protein</fullName>
    </submittedName>
</protein>
<dbReference type="EMBL" id="HBEM01010041">
    <property type="protein sequence ID" value="CAD8443045.1"/>
    <property type="molecule type" value="Transcribed_RNA"/>
</dbReference>
<proteinExistence type="predicted"/>